<keyword evidence="3 5" id="KW-0863">Zinc-finger</keyword>
<dbReference type="InterPro" id="IPR036236">
    <property type="entry name" value="Znf_C2H2_sf"/>
</dbReference>
<accession>A0ABM1MXN9</accession>
<evidence type="ECO:0000256" key="2">
    <source>
        <dbReference type="ARBA" id="ARBA00022737"/>
    </source>
</evidence>
<dbReference type="SMART" id="SM00355">
    <property type="entry name" value="ZnF_C2H2"/>
    <property type="match status" value="6"/>
</dbReference>
<evidence type="ECO:0000313" key="7">
    <source>
        <dbReference type="Proteomes" id="UP000695000"/>
    </source>
</evidence>
<dbReference type="PANTHER" id="PTHR14196:SF12">
    <property type="entry name" value="ZINC FINGER PROTEIN 208-LIKE"/>
    <property type="match status" value="1"/>
</dbReference>
<dbReference type="PROSITE" id="PS50157">
    <property type="entry name" value="ZINC_FINGER_C2H2_2"/>
    <property type="match status" value="6"/>
</dbReference>
<keyword evidence="4" id="KW-0862">Zinc</keyword>
<keyword evidence="1" id="KW-0479">Metal-binding</keyword>
<dbReference type="Proteomes" id="UP000695000">
    <property type="component" value="Unplaced"/>
</dbReference>
<dbReference type="InterPro" id="IPR050717">
    <property type="entry name" value="C2H2-ZF_Transcription_Reg"/>
</dbReference>
<evidence type="ECO:0000256" key="4">
    <source>
        <dbReference type="ARBA" id="ARBA00022833"/>
    </source>
</evidence>
<evidence type="ECO:0000313" key="8">
    <source>
        <dbReference type="RefSeq" id="XP_017779339.1"/>
    </source>
</evidence>
<feature type="domain" description="C2H2-type" evidence="6">
    <location>
        <begin position="132"/>
        <end position="159"/>
    </location>
</feature>
<name>A0ABM1MXN9_NICVS</name>
<dbReference type="GeneID" id="108564737"/>
<dbReference type="Gene3D" id="3.30.160.60">
    <property type="entry name" value="Classic Zinc Finger"/>
    <property type="match status" value="5"/>
</dbReference>
<feature type="domain" description="C2H2-type" evidence="6">
    <location>
        <begin position="188"/>
        <end position="215"/>
    </location>
</feature>
<feature type="domain" description="C2H2-type" evidence="6">
    <location>
        <begin position="275"/>
        <end position="298"/>
    </location>
</feature>
<evidence type="ECO:0000256" key="1">
    <source>
        <dbReference type="ARBA" id="ARBA00022723"/>
    </source>
</evidence>
<keyword evidence="2" id="KW-0677">Repeat</keyword>
<dbReference type="PANTHER" id="PTHR14196">
    <property type="entry name" value="ODD-SKIPPED - RELATED"/>
    <property type="match status" value="1"/>
</dbReference>
<evidence type="ECO:0000256" key="3">
    <source>
        <dbReference type="ARBA" id="ARBA00022771"/>
    </source>
</evidence>
<dbReference type="InterPro" id="IPR013087">
    <property type="entry name" value="Znf_C2H2_type"/>
</dbReference>
<dbReference type="Pfam" id="PF12874">
    <property type="entry name" value="zf-met"/>
    <property type="match status" value="1"/>
</dbReference>
<proteinExistence type="predicted"/>
<feature type="domain" description="C2H2-type" evidence="6">
    <location>
        <begin position="244"/>
        <end position="273"/>
    </location>
</feature>
<dbReference type="Pfam" id="PF00096">
    <property type="entry name" value="zf-C2H2"/>
    <property type="match status" value="1"/>
</dbReference>
<keyword evidence="7" id="KW-1185">Reference proteome</keyword>
<evidence type="ECO:0000256" key="5">
    <source>
        <dbReference type="PROSITE-ProRule" id="PRU00042"/>
    </source>
</evidence>
<evidence type="ECO:0000259" key="6">
    <source>
        <dbReference type="PROSITE" id="PS50157"/>
    </source>
</evidence>
<protein>
    <submittedName>
        <fullName evidence="8">Zinc finger protein 300-like</fullName>
    </submittedName>
</protein>
<feature type="domain" description="C2H2-type" evidence="6">
    <location>
        <begin position="216"/>
        <end position="243"/>
    </location>
</feature>
<dbReference type="RefSeq" id="XP_017779339.1">
    <property type="nucleotide sequence ID" value="XM_017923850.1"/>
</dbReference>
<sequence length="570" mass="63937">MSGHQFIVTDIDFQQLQQSNEEKTIISAPVKEEDIFYLSSDQFAHGISNFEVVETMDNTMSIPEGSNYTIPFSDEQIQLLMQTVSDNEASSAKMGLDLSGLLGNVVPKSEPMMNSHLVKYKSDENGKNVKVWECGICHKEFGHQYILMRHLPTHTDERKFQCKQCGKAFRQMSTLSQHRAIHSKLRPYICEVCQKTFNRVSTLISHRKTHTGLKPHCCHLCNKAFHQKGNLRNHIFTHTNERPYKCDVCQKGFNQMSNLMCHKFKAHQRADKPKYSCQSCGKEFDKRISLRNHEQYEHGDPVVSSTSNNIPSVKYSNGVLVSPINTAAMKHAVATNQVPFALLRPLNGIPVLVRILPAGVNQMLVPATAEDLKKFGEITIKRNEDQNNTADNDDMFQEALPTLSPDISNNTAVFKTGDDKRGSTVQIRIPVVASVVQRCRDGTVHMDIESPGPRRESDCLSTCISTSNIDEIAQDLKHGVIMDINGSGELEGLFELQTQNNITAIGNAMNRTAEKVIQSIDEVQVVEVLSSGQTVEFDEIPIGVKKEYEVGQDGYLYAVCDSCEICFYNL</sequence>
<dbReference type="SUPFAM" id="SSF57667">
    <property type="entry name" value="beta-beta-alpha zinc fingers"/>
    <property type="match status" value="3"/>
</dbReference>
<organism evidence="7 8">
    <name type="scientific">Nicrophorus vespilloides</name>
    <name type="common">Boreal carrion beetle</name>
    <dbReference type="NCBI Taxonomy" id="110193"/>
    <lineage>
        <taxon>Eukaryota</taxon>
        <taxon>Metazoa</taxon>
        <taxon>Ecdysozoa</taxon>
        <taxon>Arthropoda</taxon>
        <taxon>Hexapoda</taxon>
        <taxon>Insecta</taxon>
        <taxon>Pterygota</taxon>
        <taxon>Neoptera</taxon>
        <taxon>Endopterygota</taxon>
        <taxon>Coleoptera</taxon>
        <taxon>Polyphaga</taxon>
        <taxon>Staphyliniformia</taxon>
        <taxon>Silphidae</taxon>
        <taxon>Nicrophorinae</taxon>
        <taxon>Nicrophorus</taxon>
    </lineage>
</organism>
<reference evidence="8" key="1">
    <citation type="submission" date="2025-08" db="UniProtKB">
        <authorList>
            <consortium name="RefSeq"/>
        </authorList>
    </citation>
    <scope>IDENTIFICATION</scope>
    <source>
        <tissue evidence="8">Whole Larva</tissue>
    </source>
</reference>
<gene>
    <name evidence="8" type="primary">LOC108564737</name>
</gene>
<feature type="domain" description="C2H2-type" evidence="6">
    <location>
        <begin position="160"/>
        <end position="187"/>
    </location>
</feature>
<dbReference type="PROSITE" id="PS00028">
    <property type="entry name" value="ZINC_FINGER_C2H2_1"/>
    <property type="match status" value="6"/>
</dbReference>
<dbReference type="Pfam" id="PF13912">
    <property type="entry name" value="zf-C2H2_6"/>
    <property type="match status" value="1"/>
</dbReference>